<dbReference type="Proteomes" id="UP000438429">
    <property type="component" value="Unassembled WGS sequence"/>
</dbReference>
<dbReference type="EMBL" id="VEVO01000025">
    <property type="protein sequence ID" value="KAF0022613.1"/>
    <property type="molecule type" value="Genomic_DNA"/>
</dbReference>
<accession>A0A6A4RL86</accession>
<gene>
    <name evidence="2" type="ORF">F2P81_025239</name>
</gene>
<comment type="caution">
    <text evidence="2">The sequence shown here is derived from an EMBL/GenBank/DDBJ whole genome shotgun (WGS) entry which is preliminary data.</text>
</comment>
<dbReference type="AlphaFoldDB" id="A0A6A4RL86"/>
<sequence>MEKQNRELTARYGALEKDKKKITEELKSRGAAKRKEADELVEQLQLQPQDAEQDKVALKLQHQQTLQELRAEHGHHSEILSSQATKLEEQKENLMMPFSDADSLKEKLVSEQEAHDAVVRNMVIESLLESFDCGFNVLLVCRNQLQLLLSNNRILENERDVVRDRVTGHCFRRDVLRKHLSKITTEYYRCQKEVEQMRRRHHQLSMALKDQSSIHQHKQVKIQALRSRLASVSAAARHESANKMDLLATELQRERSRIRELEDVGREAANALRHILTESEDKTSDMQKLLELMESVVPEGTDAAFMGPEAASAKKSSSDDPTPPAPQRVVSMDKSTQL</sequence>
<feature type="region of interest" description="Disordered" evidence="1">
    <location>
        <begin position="300"/>
        <end position="338"/>
    </location>
</feature>
<evidence type="ECO:0000256" key="1">
    <source>
        <dbReference type="SAM" id="MobiDB-lite"/>
    </source>
</evidence>
<protein>
    <submittedName>
        <fullName evidence="2">Uncharacterized protein</fullName>
    </submittedName>
</protein>
<proteinExistence type="predicted"/>
<evidence type="ECO:0000313" key="2">
    <source>
        <dbReference type="EMBL" id="KAF0022613.1"/>
    </source>
</evidence>
<organism evidence="2 3">
    <name type="scientific">Scophthalmus maximus</name>
    <name type="common">Turbot</name>
    <name type="synonym">Psetta maxima</name>
    <dbReference type="NCBI Taxonomy" id="52904"/>
    <lineage>
        <taxon>Eukaryota</taxon>
        <taxon>Metazoa</taxon>
        <taxon>Chordata</taxon>
        <taxon>Craniata</taxon>
        <taxon>Vertebrata</taxon>
        <taxon>Euteleostomi</taxon>
        <taxon>Actinopterygii</taxon>
        <taxon>Neopterygii</taxon>
        <taxon>Teleostei</taxon>
        <taxon>Neoteleostei</taxon>
        <taxon>Acanthomorphata</taxon>
        <taxon>Carangaria</taxon>
        <taxon>Pleuronectiformes</taxon>
        <taxon>Pleuronectoidei</taxon>
        <taxon>Scophthalmidae</taxon>
        <taxon>Scophthalmus</taxon>
    </lineage>
</organism>
<name>A0A6A4RL86_SCOMX</name>
<evidence type="ECO:0000313" key="3">
    <source>
        <dbReference type="Proteomes" id="UP000438429"/>
    </source>
</evidence>
<reference evidence="2 3" key="1">
    <citation type="submission" date="2019-06" db="EMBL/GenBank/DDBJ databases">
        <title>Draft genomes of female and male turbot (Scophthalmus maximus).</title>
        <authorList>
            <person name="Xu H."/>
            <person name="Xu X.-W."/>
            <person name="Shao C."/>
            <person name="Chen S."/>
        </authorList>
    </citation>
    <scope>NUCLEOTIDE SEQUENCE [LARGE SCALE GENOMIC DNA]</scope>
    <source>
        <strain evidence="2">Ysfricsl-2016a</strain>
        <tissue evidence="2">Blood</tissue>
    </source>
</reference>